<name>A0A1J5S883_9ZZZZ</name>
<proteinExistence type="predicted"/>
<evidence type="ECO:0008006" key="2">
    <source>
        <dbReference type="Google" id="ProtNLM"/>
    </source>
</evidence>
<organism evidence="1">
    <name type="scientific">mine drainage metagenome</name>
    <dbReference type="NCBI Taxonomy" id="410659"/>
    <lineage>
        <taxon>unclassified sequences</taxon>
        <taxon>metagenomes</taxon>
        <taxon>ecological metagenomes</taxon>
    </lineage>
</organism>
<dbReference type="EMBL" id="MLJW01000058">
    <property type="protein sequence ID" value="OIR04346.1"/>
    <property type="molecule type" value="Genomic_DNA"/>
</dbReference>
<sequence length="304" mass="32736">MSRHFCFPTMKSFLFILLLSAAAVTSRAETRILLARYDGAWLPVTAVNTSTPLVLRGGKLVAASTDAGYKLAKVQTYWKGVPAPTVVTVSGVSAHTSDFHVGHMGGNELGVYVVSGAIDSPDPLTHVYAVFDVQMPTGDRALMVREIGTLEAARTRNFEFAFPTSVFSGQGKFYVHLFSNGLELLQTAEGWTAIRGDIERRIAANIQGVRNRGPQPYYVVTPARPASMRADSPVRQVDVIATIAPDGSVSAANATKGAPPDYATAAERAVSSYFFLPKIVNGKPCGCRVDIAVQFDPKLDRRQA</sequence>
<comment type="caution">
    <text evidence="1">The sequence shown here is derived from an EMBL/GenBank/DDBJ whole genome shotgun (WGS) entry which is preliminary data.</text>
</comment>
<dbReference type="AlphaFoldDB" id="A0A1J5S883"/>
<dbReference type="Gene3D" id="3.30.1150.10">
    <property type="match status" value="1"/>
</dbReference>
<evidence type="ECO:0000313" key="1">
    <source>
        <dbReference type="EMBL" id="OIR04346.1"/>
    </source>
</evidence>
<gene>
    <name evidence="1" type="ORF">GALL_135460</name>
</gene>
<reference evidence="1" key="1">
    <citation type="submission" date="2016-10" db="EMBL/GenBank/DDBJ databases">
        <title>Sequence of Gallionella enrichment culture.</title>
        <authorList>
            <person name="Poehlein A."/>
            <person name="Muehling M."/>
            <person name="Daniel R."/>
        </authorList>
    </citation>
    <scope>NUCLEOTIDE SEQUENCE</scope>
</reference>
<accession>A0A1J5S883</accession>
<protein>
    <recommendedName>
        <fullName evidence="2">TonB C-terminal domain-containing protein</fullName>
    </recommendedName>
</protein>
<dbReference type="SUPFAM" id="SSF74653">
    <property type="entry name" value="TolA/TonB C-terminal domain"/>
    <property type="match status" value="1"/>
</dbReference>